<comment type="caution">
    <text evidence="2">The sequence shown here is derived from an EMBL/GenBank/DDBJ whole genome shotgun (WGS) entry which is preliminary data.</text>
</comment>
<keyword evidence="3" id="KW-1185">Reference proteome</keyword>
<dbReference type="InterPro" id="IPR009899">
    <property type="entry name" value="ArdA"/>
</dbReference>
<dbReference type="RefSeq" id="WP_154326699.1">
    <property type="nucleotide sequence ID" value="NZ_CP045696.1"/>
</dbReference>
<dbReference type="InterPro" id="IPR041893">
    <property type="entry name" value="ArdA_dom3"/>
</dbReference>
<evidence type="ECO:0000313" key="3">
    <source>
        <dbReference type="Proteomes" id="UP000483362"/>
    </source>
</evidence>
<accession>A0A6L5XDL3</accession>
<proteinExistence type="predicted"/>
<dbReference type="EMBL" id="VULT01000008">
    <property type="protein sequence ID" value="MSS17403.1"/>
    <property type="molecule type" value="Genomic_DNA"/>
</dbReference>
<dbReference type="Pfam" id="PF07275">
    <property type="entry name" value="ArdA"/>
    <property type="match status" value="1"/>
</dbReference>
<evidence type="ECO:0000313" key="2">
    <source>
        <dbReference type="EMBL" id="MSS17403.1"/>
    </source>
</evidence>
<evidence type="ECO:0000256" key="1">
    <source>
        <dbReference type="SAM" id="MobiDB-lite"/>
    </source>
</evidence>
<gene>
    <name evidence="2" type="ORF">FYJ29_06490</name>
</gene>
<dbReference type="Proteomes" id="UP000483362">
    <property type="component" value="Unassembled WGS sequence"/>
</dbReference>
<dbReference type="InterPro" id="IPR041895">
    <property type="entry name" value="ArdA_dom1"/>
</dbReference>
<sequence>MSTKSLSINPASGADSTQAQEPAVKSFSSSSSNLNNVEVDEVEEFDLDDYKYDYHTGNPAVYVGTYHKYNCGSIFGMWFDLTTFADYDEFCAVCRFLHRDEDDPELMCQDYENYPEEWYSEDIMSEDIFDLIQEFAELDEDEREAYEAFLDVKCDSHISVDDFRDAYQGEWDSEEDFARYIVEECGMLDNVPESLKDYFDFERYADDLFRWDYDYQDGHVFCC</sequence>
<dbReference type="Gene3D" id="1.10.10.1190">
    <property type="entry name" value="Antirestriction protein ArdA, domain 3"/>
    <property type="match status" value="1"/>
</dbReference>
<reference evidence="2 3" key="1">
    <citation type="submission" date="2019-08" db="EMBL/GenBank/DDBJ databases">
        <title>In-depth cultivation of the pig gut microbiome towards novel bacterial diversity and tailored functional studies.</title>
        <authorList>
            <person name="Wylensek D."/>
            <person name="Hitch T.C.A."/>
            <person name="Clavel T."/>
        </authorList>
    </citation>
    <scope>NUCLEOTIDE SEQUENCE [LARGE SCALE GENOMIC DNA]</scope>
    <source>
        <strain evidence="2 3">Oil-RF-744-WCA-WT-10</strain>
    </source>
</reference>
<organism evidence="2 3">
    <name type="scientific">Sodaliphilus pleomorphus</name>
    <dbReference type="NCBI Taxonomy" id="2606626"/>
    <lineage>
        <taxon>Bacteria</taxon>
        <taxon>Pseudomonadati</taxon>
        <taxon>Bacteroidota</taxon>
        <taxon>Bacteroidia</taxon>
        <taxon>Bacteroidales</taxon>
        <taxon>Muribaculaceae</taxon>
        <taxon>Sodaliphilus</taxon>
    </lineage>
</organism>
<feature type="region of interest" description="Disordered" evidence="1">
    <location>
        <begin position="1"/>
        <end position="31"/>
    </location>
</feature>
<dbReference type="Gene3D" id="3.10.20.480">
    <property type="entry name" value="Antirestriction protein ArdA, domain 1"/>
    <property type="match status" value="1"/>
</dbReference>
<feature type="compositionally biased region" description="Polar residues" evidence="1">
    <location>
        <begin position="1"/>
        <end position="20"/>
    </location>
</feature>
<dbReference type="AlphaFoldDB" id="A0A6L5XDL3"/>
<protein>
    <submittedName>
        <fullName evidence="2">Antirestriction protein ArdA</fullName>
    </submittedName>
</protein>
<name>A0A6L5XDL3_9BACT</name>